<reference evidence="1" key="2">
    <citation type="journal article" date="2007" name="Science">
        <title>Draft genome sequence of the sexually transmitted pathogen Trichomonas vaginalis.</title>
        <authorList>
            <person name="Carlton J.M."/>
            <person name="Hirt R.P."/>
            <person name="Silva J.C."/>
            <person name="Delcher A.L."/>
            <person name="Schatz M."/>
            <person name="Zhao Q."/>
            <person name="Wortman J.R."/>
            <person name="Bidwell S.L."/>
            <person name="Alsmark U.C.M."/>
            <person name="Besteiro S."/>
            <person name="Sicheritz-Ponten T."/>
            <person name="Noel C.J."/>
            <person name="Dacks J.B."/>
            <person name="Foster P.G."/>
            <person name="Simillion C."/>
            <person name="Van de Peer Y."/>
            <person name="Miranda-Saavedra D."/>
            <person name="Barton G.J."/>
            <person name="Westrop G.D."/>
            <person name="Mueller S."/>
            <person name="Dessi D."/>
            <person name="Fiori P.L."/>
            <person name="Ren Q."/>
            <person name="Paulsen I."/>
            <person name="Zhang H."/>
            <person name="Bastida-Corcuera F.D."/>
            <person name="Simoes-Barbosa A."/>
            <person name="Brown M.T."/>
            <person name="Hayes R.D."/>
            <person name="Mukherjee M."/>
            <person name="Okumura C.Y."/>
            <person name="Schneider R."/>
            <person name="Smith A.J."/>
            <person name="Vanacova S."/>
            <person name="Villalvazo M."/>
            <person name="Haas B.J."/>
            <person name="Pertea M."/>
            <person name="Feldblyum T.V."/>
            <person name="Utterback T.R."/>
            <person name="Shu C.L."/>
            <person name="Osoegawa K."/>
            <person name="de Jong P.J."/>
            <person name="Hrdy I."/>
            <person name="Horvathova L."/>
            <person name="Zubacova Z."/>
            <person name="Dolezal P."/>
            <person name="Malik S.B."/>
            <person name="Logsdon J.M. Jr."/>
            <person name="Henze K."/>
            <person name="Gupta A."/>
            <person name="Wang C.C."/>
            <person name="Dunne R.L."/>
            <person name="Upcroft J.A."/>
            <person name="Upcroft P."/>
            <person name="White O."/>
            <person name="Salzberg S.L."/>
            <person name="Tang P."/>
            <person name="Chiu C.-H."/>
            <person name="Lee Y.-S."/>
            <person name="Embley T.M."/>
            <person name="Coombs G.H."/>
            <person name="Mottram J.C."/>
            <person name="Tachezy J."/>
            <person name="Fraser-Liggett C.M."/>
            <person name="Johnson P.J."/>
        </authorList>
    </citation>
    <scope>NUCLEOTIDE SEQUENCE [LARGE SCALE GENOMIC DNA]</scope>
    <source>
        <strain evidence="1">G3</strain>
    </source>
</reference>
<dbReference type="RefSeq" id="XP_001306924.1">
    <property type="nucleotide sequence ID" value="XM_001306923.1"/>
</dbReference>
<dbReference type="KEGG" id="tva:4751719"/>
<name>A2FM60_TRIV3</name>
<dbReference type="EMBL" id="DS113881">
    <property type="protein sequence ID" value="EAX93994.1"/>
    <property type="molecule type" value="Genomic_DNA"/>
</dbReference>
<protein>
    <recommendedName>
        <fullName evidence="3">DUF659 domain-containing protein</fullName>
    </recommendedName>
</protein>
<sequence>MAAIVFDMQVRLFRELEYVGIAIDAGSTNYLECYIMNANTSLKPFLLLLTKPNFPGNHASYMKAIYQCFAECTRLHLTPVGFIGDNLRVQWSAFDKEREEMGFIAISCDCHSLNLAINDTKQNNETFGTFCEKNKLFWEYPIFASKK</sequence>
<dbReference type="VEuPathDB" id="TrichDB:TVAGG3_0152890"/>
<dbReference type="Proteomes" id="UP000001542">
    <property type="component" value="Unassembled WGS sequence"/>
</dbReference>
<organism evidence="1 2">
    <name type="scientific">Trichomonas vaginalis (strain ATCC PRA-98 / G3)</name>
    <dbReference type="NCBI Taxonomy" id="412133"/>
    <lineage>
        <taxon>Eukaryota</taxon>
        <taxon>Metamonada</taxon>
        <taxon>Parabasalia</taxon>
        <taxon>Trichomonadida</taxon>
        <taxon>Trichomonadidae</taxon>
        <taxon>Trichomonas</taxon>
    </lineage>
</organism>
<accession>A2FM60</accession>
<proteinExistence type="predicted"/>
<keyword evidence="2" id="KW-1185">Reference proteome</keyword>
<gene>
    <name evidence="1" type="ORF">TVAG_356410</name>
</gene>
<dbReference type="AlphaFoldDB" id="A2FM60"/>
<evidence type="ECO:0000313" key="1">
    <source>
        <dbReference type="EMBL" id="EAX93994.1"/>
    </source>
</evidence>
<evidence type="ECO:0008006" key="3">
    <source>
        <dbReference type="Google" id="ProtNLM"/>
    </source>
</evidence>
<dbReference type="VEuPathDB" id="TrichDB:TVAG_356410"/>
<reference evidence="1" key="1">
    <citation type="submission" date="2006-10" db="EMBL/GenBank/DDBJ databases">
        <authorList>
            <person name="Amadeo P."/>
            <person name="Zhao Q."/>
            <person name="Wortman J."/>
            <person name="Fraser-Liggett C."/>
            <person name="Carlton J."/>
        </authorList>
    </citation>
    <scope>NUCLEOTIDE SEQUENCE</scope>
    <source>
        <strain evidence="1">G3</strain>
    </source>
</reference>
<evidence type="ECO:0000313" key="2">
    <source>
        <dbReference type="Proteomes" id="UP000001542"/>
    </source>
</evidence>
<dbReference type="InParanoid" id="A2FM60"/>